<dbReference type="Gene3D" id="2.40.70.10">
    <property type="entry name" value="Acid Proteases"/>
    <property type="match status" value="1"/>
</dbReference>
<name>A0A1U7XPZ2_NICSY</name>
<reference evidence="2" key="2">
    <citation type="submission" date="2025-08" db="UniProtKB">
        <authorList>
            <consortium name="RefSeq"/>
        </authorList>
    </citation>
    <scope>IDENTIFICATION</scope>
    <source>
        <tissue evidence="2">Leaf</tissue>
    </source>
</reference>
<dbReference type="eggNOG" id="KOG0017">
    <property type="taxonomic scope" value="Eukaryota"/>
</dbReference>
<dbReference type="CDD" id="cd00303">
    <property type="entry name" value="retropepsin_like"/>
    <property type="match status" value="1"/>
</dbReference>
<dbReference type="KEGG" id="nsy:104236353"/>
<dbReference type="PANTHER" id="PTHR33240">
    <property type="entry name" value="OS08G0508500 PROTEIN"/>
    <property type="match status" value="1"/>
</dbReference>
<accession>A0A1U7XPZ2</accession>
<reference evidence="1" key="1">
    <citation type="journal article" date="2013" name="Genome Biol.">
        <title>Reference genomes and transcriptomes of Nicotiana sylvestris and Nicotiana tomentosiformis.</title>
        <authorList>
            <person name="Sierro N."/>
            <person name="Battey J.N."/>
            <person name="Ouadi S."/>
            <person name="Bovet L."/>
            <person name="Goepfert S."/>
            <person name="Bakaher N."/>
            <person name="Peitsch M.C."/>
            <person name="Ivanov N.V."/>
        </authorList>
    </citation>
    <scope>NUCLEOTIDE SEQUENCE [LARGE SCALE GENOMIC DNA]</scope>
</reference>
<sequence length="127" mass="14105">MPEGSSANIIRSRVVQQLGLLDQIIPASRVLNGFNMESETTKGGIILPFNVAGTMQDTKFHVIKGDMRYNALLGRSWIHSMRLVPSTLHQMMKFPTKNGMKIVYGKQHAAKEMFAVHDLAPVLTPSI</sequence>
<protein>
    <submittedName>
        <fullName evidence="2">Uncharacterized protein LOC104236353</fullName>
    </submittedName>
</protein>
<dbReference type="GeneID" id="104236353"/>
<gene>
    <name evidence="2" type="primary">LOC104236353</name>
</gene>
<evidence type="ECO:0000313" key="2">
    <source>
        <dbReference type="RefSeq" id="XP_009788565.1"/>
    </source>
</evidence>
<dbReference type="Proteomes" id="UP000189701">
    <property type="component" value="Unplaced"/>
</dbReference>
<keyword evidence="1" id="KW-1185">Reference proteome</keyword>
<dbReference type="RefSeq" id="XP_009788565.1">
    <property type="nucleotide sequence ID" value="XM_009790263.1"/>
</dbReference>
<dbReference type="InterPro" id="IPR021109">
    <property type="entry name" value="Peptidase_aspartic_dom_sf"/>
</dbReference>
<dbReference type="PANTHER" id="PTHR33240:SF8">
    <property type="entry name" value="OS03G0439900 PROTEIN"/>
    <property type="match status" value="1"/>
</dbReference>
<evidence type="ECO:0000313" key="1">
    <source>
        <dbReference type="Proteomes" id="UP000189701"/>
    </source>
</evidence>
<organism evidence="1 2">
    <name type="scientific">Nicotiana sylvestris</name>
    <name type="common">Wood tobacco</name>
    <name type="synonym">South American tobacco</name>
    <dbReference type="NCBI Taxonomy" id="4096"/>
    <lineage>
        <taxon>Eukaryota</taxon>
        <taxon>Viridiplantae</taxon>
        <taxon>Streptophyta</taxon>
        <taxon>Embryophyta</taxon>
        <taxon>Tracheophyta</taxon>
        <taxon>Spermatophyta</taxon>
        <taxon>Magnoliopsida</taxon>
        <taxon>eudicotyledons</taxon>
        <taxon>Gunneridae</taxon>
        <taxon>Pentapetalae</taxon>
        <taxon>asterids</taxon>
        <taxon>lamiids</taxon>
        <taxon>Solanales</taxon>
        <taxon>Solanaceae</taxon>
        <taxon>Nicotianoideae</taxon>
        <taxon>Nicotianeae</taxon>
        <taxon>Nicotiana</taxon>
    </lineage>
</organism>
<dbReference type="AlphaFoldDB" id="A0A1U7XPZ2"/>
<proteinExistence type="predicted"/>